<dbReference type="AlphaFoldDB" id="A0A2T1E5K2"/>
<accession>A0A2T1E5K2</accession>
<evidence type="ECO:0000313" key="3">
    <source>
        <dbReference type="EMBL" id="PSB28008.1"/>
    </source>
</evidence>
<organism evidence="3 4">
    <name type="scientific">Stenomitos frigidus ULC18</name>
    <dbReference type="NCBI Taxonomy" id="2107698"/>
    <lineage>
        <taxon>Bacteria</taxon>
        <taxon>Bacillati</taxon>
        <taxon>Cyanobacteriota</taxon>
        <taxon>Cyanophyceae</taxon>
        <taxon>Leptolyngbyales</taxon>
        <taxon>Leptolyngbyaceae</taxon>
        <taxon>Stenomitos</taxon>
    </lineage>
</organism>
<keyword evidence="4" id="KW-1185">Reference proteome</keyword>
<feature type="signal peptide" evidence="2">
    <location>
        <begin position="1"/>
        <end position="19"/>
    </location>
</feature>
<proteinExistence type="predicted"/>
<dbReference type="EMBL" id="PVWK01000083">
    <property type="protein sequence ID" value="PSB28008.1"/>
    <property type="molecule type" value="Genomic_DNA"/>
</dbReference>
<evidence type="ECO:0000256" key="1">
    <source>
        <dbReference type="SAM" id="MobiDB-lite"/>
    </source>
</evidence>
<evidence type="ECO:0000256" key="2">
    <source>
        <dbReference type="SAM" id="SignalP"/>
    </source>
</evidence>
<evidence type="ECO:0008006" key="5">
    <source>
        <dbReference type="Google" id="ProtNLM"/>
    </source>
</evidence>
<feature type="chain" id="PRO_5015784097" description="Transmembrane protein" evidence="2">
    <location>
        <begin position="20"/>
        <end position="198"/>
    </location>
</feature>
<reference evidence="3 4" key="2">
    <citation type="submission" date="2018-03" db="EMBL/GenBank/DDBJ databases">
        <title>The ancient ancestry and fast evolution of plastids.</title>
        <authorList>
            <person name="Moore K.R."/>
            <person name="Magnabosco C."/>
            <person name="Momper L."/>
            <person name="Gold D.A."/>
            <person name="Bosak T."/>
            <person name="Fournier G.P."/>
        </authorList>
    </citation>
    <scope>NUCLEOTIDE SEQUENCE [LARGE SCALE GENOMIC DNA]</scope>
    <source>
        <strain evidence="3 4">ULC18</strain>
    </source>
</reference>
<protein>
    <recommendedName>
        <fullName evidence="5">Transmembrane protein</fullName>
    </recommendedName>
</protein>
<dbReference type="Proteomes" id="UP000239576">
    <property type="component" value="Unassembled WGS sequence"/>
</dbReference>
<name>A0A2T1E5K2_9CYAN</name>
<dbReference type="RefSeq" id="WP_106256950.1">
    <property type="nucleotide sequence ID" value="NZ_CAWNSW010000092.1"/>
</dbReference>
<reference evidence="4" key="1">
    <citation type="submission" date="2018-02" db="EMBL/GenBank/DDBJ databases">
        <authorList>
            <person name="Moore K."/>
            <person name="Momper L."/>
        </authorList>
    </citation>
    <scope>NUCLEOTIDE SEQUENCE [LARGE SCALE GENOMIC DNA]</scope>
    <source>
        <strain evidence="4">ULC18</strain>
    </source>
</reference>
<comment type="caution">
    <text evidence="3">The sequence shown here is derived from an EMBL/GenBank/DDBJ whole genome shotgun (WGS) entry which is preliminary data.</text>
</comment>
<sequence>MVIIAVTAVSGLLSPNASSPNASNGNQVSGAATIRETTQTATNSHARIPLWLFGAIALSCAAGSLLVSKQANRPPRPRKSIKIKPLTSYPVTTAIQPTIAIQPPSPSTSRPQPQPGVVPSFVLNPRQVQHPAKTARPSIAPPTLMQLAHQEFQSATGQATDVPVTVVPSEDKHPLDWGEASLADQLDIRKRRSISSLL</sequence>
<dbReference type="OrthoDB" id="512299at2"/>
<keyword evidence="2" id="KW-0732">Signal</keyword>
<feature type="region of interest" description="Disordered" evidence="1">
    <location>
        <begin position="97"/>
        <end position="120"/>
    </location>
</feature>
<gene>
    <name evidence="3" type="ORF">C7B82_14215</name>
</gene>
<evidence type="ECO:0000313" key="4">
    <source>
        <dbReference type="Proteomes" id="UP000239576"/>
    </source>
</evidence>